<dbReference type="Pfam" id="PF13561">
    <property type="entry name" value="adh_short_C2"/>
    <property type="match status" value="1"/>
</dbReference>
<dbReference type="InterPro" id="IPR020904">
    <property type="entry name" value="Sc_DH/Rdtase_CS"/>
</dbReference>
<comment type="caution">
    <text evidence="2">The sequence shown here is derived from an EMBL/GenBank/DDBJ whole genome shotgun (WGS) entry which is preliminary data.</text>
</comment>
<sequence>MNDTPTHRTAIVTGGSRGIGRGIAEALGAAGHNVVINYNSNADAAQQAADAVKAAGGDALIVQADIGQSDDRKRLVDEAIARFGRIDLLVNNAGVGPKVRADLMDMAEESWDWVLDVNLKGPFFLTQLVANRMIEQGEADQPPEAPPAIVNIGSISAYTASINRGEYCIAKAGIGMMTSLFADRLAPHGINVYEVRPGIIATDMTSGVKAKYDKLILEDGITPIRRWGKPDDIAKAVVAIATGLLPFSTGEVINVDGGFHMKRL</sequence>
<dbReference type="NCBIfam" id="NF009386">
    <property type="entry name" value="PRK12745.1"/>
    <property type="match status" value="1"/>
</dbReference>
<accession>A0ABV4U2N0</accession>
<dbReference type="PRINTS" id="PR00080">
    <property type="entry name" value="SDRFAMILY"/>
</dbReference>
<dbReference type="RefSeq" id="WP_425344769.1">
    <property type="nucleotide sequence ID" value="NZ_JBGUBD010000003.1"/>
</dbReference>
<protein>
    <submittedName>
        <fullName evidence="2">3-ketoacyl-ACP reductase</fullName>
    </submittedName>
</protein>
<evidence type="ECO:0000313" key="2">
    <source>
        <dbReference type="EMBL" id="MFA9477844.1"/>
    </source>
</evidence>
<proteinExistence type="inferred from homology"/>
<dbReference type="InterPro" id="IPR002347">
    <property type="entry name" value="SDR_fam"/>
</dbReference>
<name>A0ABV4U2N0_9BACT</name>
<dbReference type="PROSITE" id="PS00061">
    <property type="entry name" value="ADH_SHORT"/>
    <property type="match status" value="1"/>
</dbReference>
<keyword evidence="3" id="KW-1185">Reference proteome</keyword>
<dbReference type="SUPFAM" id="SSF51735">
    <property type="entry name" value="NAD(P)-binding Rossmann-fold domains"/>
    <property type="match status" value="1"/>
</dbReference>
<dbReference type="InterPro" id="IPR036291">
    <property type="entry name" value="NAD(P)-bd_dom_sf"/>
</dbReference>
<dbReference type="Gene3D" id="3.40.50.720">
    <property type="entry name" value="NAD(P)-binding Rossmann-like Domain"/>
    <property type="match status" value="1"/>
</dbReference>
<dbReference type="EMBL" id="JBGUBD010000003">
    <property type="protein sequence ID" value="MFA9477844.1"/>
    <property type="molecule type" value="Genomic_DNA"/>
</dbReference>
<dbReference type="PRINTS" id="PR00081">
    <property type="entry name" value="GDHRDH"/>
</dbReference>
<dbReference type="Proteomes" id="UP001575105">
    <property type="component" value="Unassembled WGS sequence"/>
</dbReference>
<dbReference type="PANTHER" id="PTHR42760">
    <property type="entry name" value="SHORT-CHAIN DEHYDROGENASES/REDUCTASES FAMILY MEMBER"/>
    <property type="match status" value="1"/>
</dbReference>
<reference evidence="2 3" key="1">
    <citation type="submission" date="2024-08" db="EMBL/GenBank/DDBJ databases">
        <title>Whole-genome sequencing of halo(alkali)philic microorganisms from hypersaline lakes.</title>
        <authorList>
            <person name="Sorokin D.Y."/>
            <person name="Merkel A.Y."/>
            <person name="Messina E."/>
            <person name="Yakimov M."/>
        </authorList>
    </citation>
    <scope>NUCLEOTIDE SEQUENCE [LARGE SCALE GENOMIC DNA]</scope>
    <source>
        <strain evidence="2 3">AB-hyl4</strain>
    </source>
</reference>
<organism evidence="2 3">
    <name type="scientific">Natronomicrosphaera hydrolytica</name>
    <dbReference type="NCBI Taxonomy" id="3242702"/>
    <lineage>
        <taxon>Bacteria</taxon>
        <taxon>Pseudomonadati</taxon>
        <taxon>Planctomycetota</taxon>
        <taxon>Phycisphaerae</taxon>
        <taxon>Phycisphaerales</taxon>
        <taxon>Phycisphaeraceae</taxon>
        <taxon>Natronomicrosphaera</taxon>
    </lineage>
</organism>
<evidence type="ECO:0000256" key="1">
    <source>
        <dbReference type="ARBA" id="ARBA00006484"/>
    </source>
</evidence>
<gene>
    <name evidence="2" type="ORF">ACERK3_05990</name>
</gene>
<comment type="similarity">
    <text evidence="1">Belongs to the short-chain dehydrogenases/reductases (SDR) family.</text>
</comment>
<evidence type="ECO:0000313" key="3">
    <source>
        <dbReference type="Proteomes" id="UP001575105"/>
    </source>
</evidence>